<evidence type="ECO:0000313" key="13">
    <source>
        <dbReference type="RefSeq" id="XP_006822290.1"/>
    </source>
</evidence>
<keyword evidence="6 11" id="KW-1133">Transmembrane helix</keyword>
<dbReference type="GeneID" id="102810026"/>
<dbReference type="PANTHER" id="PTHR14647">
    <property type="entry name" value="GALACTOSE-3-O-SULFOTRANSFERASE"/>
    <property type="match status" value="1"/>
</dbReference>
<dbReference type="Proteomes" id="UP000694865">
    <property type="component" value="Unplaced"/>
</dbReference>
<feature type="compositionally biased region" description="Basic residues" evidence="10">
    <location>
        <begin position="371"/>
        <end position="384"/>
    </location>
</feature>
<evidence type="ECO:0000256" key="6">
    <source>
        <dbReference type="ARBA" id="ARBA00022989"/>
    </source>
</evidence>
<keyword evidence="12" id="KW-1185">Reference proteome</keyword>
<comment type="similarity">
    <text evidence="2">Belongs to the galactose-3-O-sulfotransferase family.</text>
</comment>
<dbReference type="Pfam" id="PF06990">
    <property type="entry name" value="Gal-3-0_sulfotr"/>
    <property type="match status" value="2"/>
</dbReference>
<reference evidence="13" key="1">
    <citation type="submission" date="2025-08" db="UniProtKB">
        <authorList>
            <consortium name="RefSeq"/>
        </authorList>
    </citation>
    <scope>IDENTIFICATION</scope>
    <source>
        <tissue evidence="13">Testes</tissue>
    </source>
</reference>
<keyword evidence="8 11" id="KW-0472">Membrane</keyword>
<organism evidence="12 13">
    <name type="scientific">Saccoglossus kowalevskii</name>
    <name type="common">Acorn worm</name>
    <dbReference type="NCBI Taxonomy" id="10224"/>
    <lineage>
        <taxon>Eukaryota</taxon>
        <taxon>Metazoa</taxon>
        <taxon>Hemichordata</taxon>
        <taxon>Enteropneusta</taxon>
        <taxon>Harrimaniidae</taxon>
        <taxon>Saccoglossus</taxon>
    </lineage>
</organism>
<evidence type="ECO:0000256" key="4">
    <source>
        <dbReference type="ARBA" id="ARBA00022692"/>
    </source>
</evidence>
<dbReference type="InterPro" id="IPR009729">
    <property type="entry name" value="Gal-3-0_sulfotransfrase"/>
</dbReference>
<evidence type="ECO:0000256" key="1">
    <source>
        <dbReference type="ARBA" id="ARBA00004323"/>
    </source>
</evidence>
<gene>
    <name evidence="13" type="primary">LOC102810026</name>
</gene>
<keyword evidence="5" id="KW-0735">Signal-anchor</keyword>
<proteinExistence type="inferred from homology"/>
<evidence type="ECO:0000256" key="7">
    <source>
        <dbReference type="ARBA" id="ARBA00023034"/>
    </source>
</evidence>
<accession>A0ABM0MQJ9</accession>
<keyword evidence="9" id="KW-0325">Glycoprotein</keyword>
<sequence length="384" mass="45003">MPALTGKSVTLTVFAVLCLIIVLEYGVIIGIFPFDQWTNVQKKLLYTYRMHHNTSIMQVSPMPIYQQQARCVSPTTTVAFLKTYKTGSTTISSILIRFGLSHNLSFVIPAHHNPGYFSRTVRFNSEMQKHLSPPLPGSRYSMLVSHVPFNKTAINNVIPNATFITILRHPVATYESIFGFFKIPRILHLRTNGRQDPFRMFLSNTSLYYKRLGSMYYKTLLRNRQMFDVGLDPQNNDNETLRLCWEFEDILYIQQNTRNDGLRWEINDWKRQRILEINSADYKLCQHFNKTFWQKVRAYGDSFYQDLATFRDMLQKVGVECFDEGRYVIDYGNRRNRTLLKSNAPSYCSKIESWGFDEIAPRQNRKEPKKTLHKIRKRGRTKVA</sequence>
<dbReference type="SUPFAM" id="SSF52540">
    <property type="entry name" value="P-loop containing nucleoside triphosphate hydrolases"/>
    <property type="match status" value="1"/>
</dbReference>
<comment type="subcellular location">
    <subcellularLocation>
        <location evidence="1">Golgi apparatus membrane</location>
        <topology evidence="1">Single-pass type II membrane protein</topology>
    </subcellularLocation>
</comment>
<evidence type="ECO:0000256" key="11">
    <source>
        <dbReference type="SAM" id="Phobius"/>
    </source>
</evidence>
<name>A0ABM0MQJ9_SACKO</name>
<evidence type="ECO:0000313" key="12">
    <source>
        <dbReference type="Proteomes" id="UP000694865"/>
    </source>
</evidence>
<evidence type="ECO:0000256" key="9">
    <source>
        <dbReference type="ARBA" id="ARBA00023180"/>
    </source>
</evidence>
<evidence type="ECO:0000256" key="8">
    <source>
        <dbReference type="ARBA" id="ARBA00023136"/>
    </source>
</evidence>
<evidence type="ECO:0000256" key="2">
    <source>
        <dbReference type="ARBA" id="ARBA00008124"/>
    </source>
</evidence>
<keyword evidence="4 11" id="KW-0812">Transmembrane</keyword>
<dbReference type="PANTHER" id="PTHR14647:SF87">
    <property type="entry name" value="PUTATIVE-RELATED"/>
    <property type="match status" value="1"/>
</dbReference>
<evidence type="ECO:0000256" key="10">
    <source>
        <dbReference type="SAM" id="MobiDB-lite"/>
    </source>
</evidence>
<dbReference type="InterPro" id="IPR027417">
    <property type="entry name" value="P-loop_NTPase"/>
</dbReference>
<keyword evidence="3" id="KW-0808">Transferase</keyword>
<evidence type="ECO:0000256" key="5">
    <source>
        <dbReference type="ARBA" id="ARBA00022968"/>
    </source>
</evidence>
<dbReference type="RefSeq" id="XP_006822290.1">
    <property type="nucleotide sequence ID" value="XM_006822227.1"/>
</dbReference>
<evidence type="ECO:0000256" key="3">
    <source>
        <dbReference type="ARBA" id="ARBA00022679"/>
    </source>
</evidence>
<dbReference type="Gene3D" id="3.40.50.300">
    <property type="entry name" value="P-loop containing nucleotide triphosphate hydrolases"/>
    <property type="match status" value="1"/>
</dbReference>
<feature type="region of interest" description="Disordered" evidence="10">
    <location>
        <begin position="364"/>
        <end position="384"/>
    </location>
</feature>
<feature type="transmembrane region" description="Helical" evidence="11">
    <location>
        <begin position="12"/>
        <end position="34"/>
    </location>
</feature>
<keyword evidence="7" id="KW-0333">Golgi apparatus</keyword>
<protein>
    <submittedName>
        <fullName evidence="13">Galactosylceramide sulfotransferase-like</fullName>
    </submittedName>
</protein>